<dbReference type="EMBL" id="JAGPYQ010000001">
    <property type="protein sequence ID" value="MBQ0850610.1"/>
    <property type="molecule type" value="Genomic_DNA"/>
</dbReference>
<gene>
    <name evidence="1" type="ORF">J8N05_20810</name>
</gene>
<evidence type="ECO:0000313" key="1">
    <source>
        <dbReference type="EMBL" id="MBQ0850610.1"/>
    </source>
</evidence>
<reference evidence="1 2" key="1">
    <citation type="submission" date="2021-04" db="EMBL/GenBank/DDBJ databases">
        <authorList>
            <person name="Tang X."/>
            <person name="Zhou X."/>
            <person name="Chen X."/>
            <person name="Cernava T."/>
            <person name="Zhang C."/>
        </authorList>
    </citation>
    <scope>NUCLEOTIDE SEQUENCE [LARGE SCALE GENOMIC DNA]</scope>
    <source>
        <strain evidence="1 2">BH-SS-21</strain>
    </source>
</reference>
<dbReference type="Proteomes" id="UP000677413">
    <property type="component" value="Unassembled WGS sequence"/>
</dbReference>
<name>A0A940XVC9_9ACTN</name>
<dbReference type="RefSeq" id="WP_210884842.1">
    <property type="nucleotide sequence ID" value="NZ_JAGPYQ010000001.1"/>
</dbReference>
<sequence length="47" mass="5077">MPVRGARPSHLQAWEYVPLGGSTRIGFGSVTERVTATASRHGRKAAR</sequence>
<accession>A0A940XVC9</accession>
<dbReference type="AlphaFoldDB" id="A0A940XVC9"/>
<comment type="caution">
    <text evidence="1">The sequence shown here is derived from an EMBL/GenBank/DDBJ whole genome shotgun (WGS) entry which is preliminary data.</text>
</comment>
<keyword evidence="2" id="KW-1185">Reference proteome</keyword>
<protein>
    <submittedName>
        <fullName evidence="1">Uncharacterized protein</fullName>
    </submittedName>
</protein>
<proteinExistence type="predicted"/>
<organism evidence="1 2">
    <name type="scientific">Streptomyces liliiviolaceus</name>
    <dbReference type="NCBI Taxonomy" id="2823109"/>
    <lineage>
        <taxon>Bacteria</taxon>
        <taxon>Bacillati</taxon>
        <taxon>Actinomycetota</taxon>
        <taxon>Actinomycetes</taxon>
        <taxon>Kitasatosporales</taxon>
        <taxon>Streptomycetaceae</taxon>
        <taxon>Streptomyces</taxon>
    </lineage>
</organism>
<evidence type="ECO:0000313" key="2">
    <source>
        <dbReference type="Proteomes" id="UP000677413"/>
    </source>
</evidence>